<feature type="transmembrane region" description="Helical" evidence="5">
    <location>
        <begin position="398"/>
        <end position="428"/>
    </location>
</feature>
<feature type="transmembrane region" description="Helical" evidence="5">
    <location>
        <begin position="296"/>
        <end position="316"/>
    </location>
</feature>
<dbReference type="PANTHER" id="PTHR43077">
    <property type="entry name" value="TRANSPORT PERMEASE YVFS-RELATED"/>
    <property type="match status" value="1"/>
</dbReference>
<comment type="caution">
    <text evidence="7">The sequence shown here is derived from an EMBL/GenBank/DDBJ whole genome shotgun (WGS) entry which is preliminary data.</text>
</comment>
<gene>
    <name evidence="7" type="ORF">FD17_GL000445</name>
</gene>
<dbReference type="PANTHER" id="PTHR43077:SF5">
    <property type="entry name" value="PHAGE INFECTION PROTEIN"/>
    <property type="match status" value="1"/>
</dbReference>
<dbReference type="GO" id="GO:0016020">
    <property type="term" value="C:membrane"/>
    <property type="evidence" value="ECO:0007669"/>
    <property type="project" value="UniProtKB-SubCell"/>
</dbReference>
<dbReference type="InterPro" id="IPR051328">
    <property type="entry name" value="T7SS_ABC-Transporter"/>
</dbReference>
<evidence type="ECO:0000256" key="5">
    <source>
        <dbReference type="SAM" id="Phobius"/>
    </source>
</evidence>
<dbReference type="GO" id="GO:0140359">
    <property type="term" value="F:ABC-type transporter activity"/>
    <property type="evidence" value="ECO:0007669"/>
    <property type="project" value="InterPro"/>
</dbReference>
<reference evidence="7 8" key="1">
    <citation type="journal article" date="2015" name="Genome Announc.">
        <title>Expanding the biotechnology potential of lactobacilli through comparative genomics of 213 strains and associated genera.</title>
        <authorList>
            <person name="Sun Z."/>
            <person name="Harris H.M."/>
            <person name="McCann A."/>
            <person name="Guo C."/>
            <person name="Argimon S."/>
            <person name="Zhang W."/>
            <person name="Yang X."/>
            <person name="Jeffery I.B."/>
            <person name="Cooney J.C."/>
            <person name="Kagawa T.F."/>
            <person name="Liu W."/>
            <person name="Song Y."/>
            <person name="Salvetti E."/>
            <person name="Wrobel A."/>
            <person name="Rasinkangas P."/>
            <person name="Parkhill J."/>
            <person name="Rea M.C."/>
            <person name="O'Sullivan O."/>
            <person name="Ritari J."/>
            <person name="Douillard F.P."/>
            <person name="Paul Ross R."/>
            <person name="Yang R."/>
            <person name="Briner A.E."/>
            <person name="Felis G.E."/>
            <person name="de Vos W.M."/>
            <person name="Barrangou R."/>
            <person name="Klaenhammer T.R."/>
            <person name="Caufield P.W."/>
            <person name="Cui Y."/>
            <person name="Zhang H."/>
            <person name="O'Toole P.W."/>
        </authorList>
    </citation>
    <scope>NUCLEOTIDE SEQUENCE [LARGE SCALE GENOMIC DNA]</scope>
    <source>
        <strain evidence="7 8">DSM 19904</strain>
    </source>
</reference>
<evidence type="ECO:0000256" key="2">
    <source>
        <dbReference type="ARBA" id="ARBA00022692"/>
    </source>
</evidence>
<keyword evidence="8" id="KW-1185">Reference proteome</keyword>
<keyword evidence="3 5" id="KW-1133">Transmembrane helix</keyword>
<evidence type="ECO:0000313" key="8">
    <source>
        <dbReference type="Proteomes" id="UP000051581"/>
    </source>
</evidence>
<evidence type="ECO:0000256" key="3">
    <source>
        <dbReference type="ARBA" id="ARBA00022989"/>
    </source>
</evidence>
<dbReference type="RefSeq" id="WP_057825137.1">
    <property type="nucleotide sequence ID" value="NZ_AZEA01000010.1"/>
</dbReference>
<dbReference type="InterPro" id="IPR013525">
    <property type="entry name" value="ABC2_TM"/>
</dbReference>
<dbReference type="PATRIC" id="fig|1423808.3.peg.450"/>
<feature type="transmembrane region" description="Helical" evidence="5">
    <location>
        <begin position="322"/>
        <end position="339"/>
    </location>
</feature>
<dbReference type="OrthoDB" id="2208410at2"/>
<dbReference type="Gene3D" id="3.40.1710.10">
    <property type="entry name" value="abc type-2 transporter like domain"/>
    <property type="match status" value="1"/>
</dbReference>
<evidence type="ECO:0000256" key="1">
    <source>
        <dbReference type="ARBA" id="ARBA00004141"/>
    </source>
</evidence>
<organism evidence="7 8">
    <name type="scientific">Lentilactobacillus sunkii DSM 19904</name>
    <dbReference type="NCBI Taxonomy" id="1423808"/>
    <lineage>
        <taxon>Bacteria</taxon>
        <taxon>Bacillati</taxon>
        <taxon>Bacillota</taxon>
        <taxon>Bacilli</taxon>
        <taxon>Lactobacillales</taxon>
        <taxon>Lactobacillaceae</taxon>
        <taxon>Lentilactobacillus</taxon>
    </lineage>
</organism>
<dbReference type="Pfam" id="PF12698">
    <property type="entry name" value="ABC2_membrane_3"/>
    <property type="match status" value="1"/>
</dbReference>
<proteinExistence type="predicted"/>
<keyword evidence="2 5" id="KW-0812">Transmembrane</keyword>
<evidence type="ECO:0000313" key="7">
    <source>
        <dbReference type="EMBL" id="KRK88303.1"/>
    </source>
</evidence>
<dbReference type="EMBL" id="AZEA01000010">
    <property type="protein sequence ID" value="KRK88303.1"/>
    <property type="molecule type" value="Genomic_DNA"/>
</dbReference>
<feature type="transmembrane region" description="Helical" evidence="5">
    <location>
        <begin position="254"/>
        <end position="275"/>
    </location>
</feature>
<protein>
    <recommendedName>
        <fullName evidence="6">ABC-2 type transporter transmembrane domain-containing protein</fullName>
    </recommendedName>
</protein>
<evidence type="ECO:0000256" key="4">
    <source>
        <dbReference type="ARBA" id="ARBA00023136"/>
    </source>
</evidence>
<feature type="transmembrane region" description="Helical" evidence="5">
    <location>
        <begin position="351"/>
        <end position="378"/>
    </location>
</feature>
<dbReference type="AlphaFoldDB" id="A0A0R1KX93"/>
<comment type="subcellular location">
    <subcellularLocation>
        <location evidence="1">Membrane</location>
        <topology evidence="1">Multi-pass membrane protein</topology>
    </subcellularLocation>
</comment>
<name>A0A0R1KX93_9LACO</name>
<accession>A0A0R1KX93</accession>
<sequence length="441" mass="48007">MNLKKFITSRGPILALVVALLYGIFIFAVYYTGYHAMPTNMDKLPVTVVSSNKQNSKLTSQITKSLPFDTVKTTSDLSKAKKNLNNRKTYLVIHVPSNFSKNVKANQPAKLNFYINESNQTSVVSGMKSVANTIGSSVSQQVILKKGEAMLTKEPLMKLQTQLKKQETLLKQKAAQEKQTIQASPASSRAQLAAKLQQETVSEKAKITNAATEGQQKIQQKASAAYAPVKNSVMVNIHTTNKVSTGLNNSMAPFISNLAIYLGSLIGALLLYGSFVKFSKLVGKYRSFALMEMSMVILAALGSLFVSATIVGMMGLAWSKLWSLWLIHGLLLFGSYNFNEMLVLAMGQIGTALNILLTMIQVVAGAGMVPVATMNSFFKASHYVSPMFYGIQADFNTMFGGSAITGTLVGLGLLTIAVFLIDLIIVALRKHQPMLQFEQLS</sequence>
<keyword evidence="4 5" id="KW-0472">Membrane</keyword>
<evidence type="ECO:0000259" key="6">
    <source>
        <dbReference type="Pfam" id="PF12698"/>
    </source>
</evidence>
<feature type="transmembrane region" description="Helical" evidence="5">
    <location>
        <begin position="12"/>
        <end position="31"/>
    </location>
</feature>
<dbReference type="Proteomes" id="UP000051581">
    <property type="component" value="Unassembled WGS sequence"/>
</dbReference>
<feature type="domain" description="ABC-2 type transporter transmembrane" evidence="6">
    <location>
        <begin position="16"/>
        <end position="421"/>
    </location>
</feature>